<dbReference type="EMBL" id="MU251256">
    <property type="protein sequence ID" value="KAG9253688.1"/>
    <property type="molecule type" value="Genomic_DNA"/>
</dbReference>
<proteinExistence type="predicted"/>
<dbReference type="AlphaFoldDB" id="A0A9P7ZKA1"/>
<evidence type="ECO:0000313" key="2">
    <source>
        <dbReference type="EMBL" id="KAG9253688.1"/>
    </source>
</evidence>
<dbReference type="GeneID" id="70295960"/>
<dbReference type="OrthoDB" id="3928002at2759"/>
<protein>
    <submittedName>
        <fullName evidence="2">Uncharacterized protein</fullName>
    </submittedName>
</protein>
<organism evidence="2 3">
    <name type="scientific">Emericellopsis atlantica</name>
    <dbReference type="NCBI Taxonomy" id="2614577"/>
    <lineage>
        <taxon>Eukaryota</taxon>
        <taxon>Fungi</taxon>
        <taxon>Dikarya</taxon>
        <taxon>Ascomycota</taxon>
        <taxon>Pezizomycotina</taxon>
        <taxon>Sordariomycetes</taxon>
        <taxon>Hypocreomycetidae</taxon>
        <taxon>Hypocreales</taxon>
        <taxon>Bionectriaceae</taxon>
        <taxon>Emericellopsis</taxon>
    </lineage>
</organism>
<evidence type="ECO:0000256" key="1">
    <source>
        <dbReference type="SAM" id="SignalP"/>
    </source>
</evidence>
<keyword evidence="3" id="KW-1185">Reference proteome</keyword>
<dbReference type="RefSeq" id="XP_046117612.1">
    <property type="nucleotide sequence ID" value="XM_046265057.1"/>
</dbReference>
<comment type="caution">
    <text evidence="2">The sequence shown here is derived from an EMBL/GenBank/DDBJ whole genome shotgun (WGS) entry which is preliminary data.</text>
</comment>
<feature type="signal peptide" evidence="1">
    <location>
        <begin position="1"/>
        <end position="16"/>
    </location>
</feature>
<accession>A0A9P7ZKA1</accession>
<dbReference type="PANTHER" id="PTHR38049:SF1">
    <property type="entry name" value="PROTEIN KINASE DOMAIN-CONTAINING PROTEIN"/>
    <property type="match status" value="1"/>
</dbReference>
<dbReference type="PANTHER" id="PTHR38049">
    <property type="entry name" value="RICIN B LECTIN DOMAIN-CONTAINING PROTEIN"/>
    <property type="match status" value="1"/>
</dbReference>
<gene>
    <name evidence="2" type="ORF">F5Z01DRAFT_674576</name>
</gene>
<dbReference type="Proteomes" id="UP000887229">
    <property type="component" value="Unassembled WGS sequence"/>
</dbReference>
<reference evidence="2" key="1">
    <citation type="journal article" date="2021" name="IMA Fungus">
        <title>Genomic characterization of three marine fungi, including Emericellopsis atlantica sp. nov. with signatures of a generalist lifestyle and marine biomass degradation.</title>
        <authorList>
            <person name="Hagestad O.C."/>
            <person name="Hou L."/>
            <person name="Andersen J.H."/>
            <person name="Hansen E.H."/>
            <person name="Altermark B."/>
            <person name="Li C."/>
            <person name="Kuhnert E."/>
            <person name="Cox R.J."/>
            <person name="Crous P.W."/>
            <person name="Spatafora J.W."/>
            <person name="Lail K."/>
            <person name="Amirebrahimi M."/>
            <person name="Lipzen A."/>
            <person name="Pangilinan J."/>
            <person name="Andreopoulos W."/>
            <person name="Hayes R.D."/>
            <person name="Ng V."/>
            <person name="Grigoriev I.V."/>
            <person name="Jackson S.A."/>
            <person name="Sutton T.D.S."/>
            <person name="Dobson A.D.W."/>
            <person name="Rama T."/>
        </authorList>
    </citation>
    <scope>NUCLEOTIDE SEQUENCE</scope>
    <source>
        <strain evidence="2">TS7</strain>
    </source>
</reference>
<keyword evidence="1" id="KW-0732">Signal</keyword>
<sequence>MVIGLLAIAAIPTVTGVGQAVSAQQRQQQACKEQLKFMLTAMLPVEGELREAAFCVLVDGQLYLDFPDQPVPGHKFCGYYFKYPGPEQHQGLVSTISDDPPMLNWIFVDGSTRAVRFGGKKATEGHVIGPWGWSADEHFLTLQQDPASFRARKGEDGRWSVYWDPEGDGGGLPLRLRRRMMQQGVESRYVKG</sequence>
<evidence type="ECO:0000313" key="3">
    <source>
        <dbReference type="Proteomes" id="UP000887229"/>
    </source>
</evidence>
<feature type="chain" id="PRO_5040388140" evidence="1">
    <location>
        <begin position="17"/>
        <end position="192"/>
    </location>
</feature>
<name>A0A9P7ZKA1_9HYPO</name>